<name>B6QTE3_TALMQ</name>
<organism evidence="3 4">
    <name type="scientific">Talaromyces marneffei (strain ATCC 18224 / CBS 334.59 / QM 7333)</name>
    <name type="common">Penicillium marneffei</name>
    <dbReference type="NCBI Taxonomy" id="441960"/>
    <lineage>
        <taxon>Eukaryota</taxon>
        <taxon>Fungi</taxon>
        <taxon>Dikarya</taxon>
        <taxon>Ascomycota</taxon>
        <taxon>Pezizomycotina</taxon>
        <taxon>Eurotiomycetes</taxon>
        <taxon>Eurotiomycetidae</taxon>
        <taxon>Eurotiales</taxon>
        <taxon>Trichocomaceae</taxon>
        <taxon>Talaromyces</taxon>
        <taxon>Talaromyces sect. Talaromyces</taxon>
    </lineage>
</organism>
<dbReference type="VEuPathDB" id="FungiDB:PMAA_003720"/>
<dbReference type="GO" id="GO:0010181">
    <property type="term" value="F:FMN binding"/>
    <property type="evidence" value="ECO:0007669"/>
    <property type="project" value="InterPro"/>
</dbReference>
<proteinExistence type="predicted"/>
<dbReference type="FunFam" id="3.20.20.70:FF:000138">
    <property type="entry name" value="NADPH dehydrogenase 1"/>
    <property type="match status" value="1"/>
</dbReference>
<dbReference type="Pfam" id="PF00724">
    <property type="entry name" value="Oxidored_FMN"/>
    <property type="match status" value="1"/>
</dbReference>
<dbReference type="OrthoDB" id="276546at2759"/>
<keyword evidence="1" id="KW-0521">NADP</keyword>
<dbReference type="InterPro" id="IPR001155">
    <property type="entry name" value="OxRdtase_FMN_N"/>
</dbReference>
<dbReference type="CDD" id="cd02933">
    <property type="entry name" value="OYE_like_FMN"/>
    <property type="match status" value="1"/>
</dbReference>
<evidence type="ECO:0000259" key="2">
    <source>
        <dbReference type="Pfam" id="PF00724"/>
    </source>
</evidence>
<gene>
    <name evidence="3" type="ORF">PMAA_003720</name>
</gene>
<evidence type="ECO:0000313" key="4">
    <source>
        <dbReference type="Proteomes" id="UP000001294"/>
    </source>
</evidence>
<dbReference type="InterPro" id="IPR013785">
    <property type="entry name" value="Aldolase_TIM"/>
</dbReference>
<dbReference type="EMBL" id="DS995905">
    <property type="protein sequence ID" value="EEA19584.1"/>
    <property type="molecule type" value="Genomic_DNA"/>
</dbReference>
<feature type="domain" description="NADH:flavin oxidoreductase/NADH oxidase N-terminal" evidence="2">
    <location>
        <begin position="458"/>
        <end position="788"/>
    </location>
</feature>
<sequence>MANHLSGERFQFISIQNPNDAKDRTTRRLARSHAVARGLEKKRRRLQQSGHNFVAAFVKDDPVSKSKEINCDTITSSNSLSTVAAPGPFQLLAAESPRLQALLSQHGSIRATEPILSVSEEHVLQNFQSVLRKGLDDRALLNAVMLTYTSASTPSSCNNDYFKYQTEALSSIRQNLRSSDGATSESTMGAILLLAGPTWDATFSAASYGSNTTASRRLSKKRQDLNCSVMTGSTRIVDHTTFSELKWTRHPRFSDFFALPPGFKSLSYSLGDEFIEILKDVYALQCIRDNLWGATEAAISMAYIDNHQANIQSRLVGLSRHSSFSECCHLALYLCSTMLRCKIWRTSVIPSHLSLQLLYKLQEVNDDRIWEHHPGLLAWMLYIGGAFAPVGPIRSNYVALLHKNRISRFKGLDTSWLELLEILKQYIWSEKAFASQVEAFWKETSRPQKQPPTMSQSNLFKPLKIGNMQVQHRIAMAPLTRLRATDDRIPTPMMKEYYGQRAAVPSTLIIAEGTFVSAACGGFSNAPGIWREEQLDAWRTITDEVHAKGCFMFCQLFAMGRAADIEISKKEGVDIMAPSAIPIDDGAAVPQEMTIEQIKSTVLDFVDAAKNAVRAGFDGVEIHGANGFLLDQFIQDVSNKRDDAYGGNIENRSRLLNEVINAVVDAIGAERVGLRLSPWSTFQGMRMEDPIPQFSDIIDNASKSKLAYLHLIESQMSGAEDSATSDSLNFAYELWNGPLLVAGGYTPNEARRLVDEQYPEKDIVVIFGRYFISNPDLVFKVKEGLELNAYDRQTFYTYMSSNGYVDYPFSKEYLAAC</sequence>
<dbReference type="HOGENOM" id="CLU_018361_0_0_1"/>
<dbReference type="AlphaFoldDB" id="B6QTE3"/>
<dbReference type="PANTHER" id="PTHR22893">
    <property type="entry name" value="NADH OXIDOREDUCTASE-RELATED"/>
    <property type="match status" value="1"/>
</dbReference>
<reference evidence="4" key="1">
    <citation type="journal article" date="2015" name="Genome Announc.">
        <title>Genome sequence of the AIDS-associated pathogen Penicillium marneffei (ATCC18224) and its near taxonomic relative Talaromyces stipitatus (ATCC10500).</title>
        <authorList>
            <person name="Nierman W.C."/>
            <person name="Fedorova-Abrams N.D."/>
            <person name="Andrianopoulos A."/>
        </authorList>
    </citation>
    <scope>NUCLEOTIDE SEQUENCE [LARGE SCALE GENOMIC DNA]</scope>
    <source>
        <strain evidence="4">ATCC 18224 / CBS 334.59 / QM 7333</strain>
    </source>
</reference>
<protein>
    <submittedName>
        <fullName evidence="3">N-ethylmaleimide reductase, putative</fullName>
    </submittedName>
</protein>
<dbReference type="PhylomeDB" id="B6QTE3"/>
<dbReference type="Proteomes" id="UP000001294">
    <property type="component" value="Unassembled WGS sequence"/>
</dbReference>
<dbReference type="PANTHER" id="PTHR22893:SF91">
    <property type="entry name" value="NADPH DEHYDROGENASE 2-RELATED"/>
    <property type="match status" value="1"/>
</dbReference>
<dbReference type="SUPFAM" id="SSF51395">
    <property type="entry name" value="FMN-linked oxidoreductases"/>
    <property type="match status" value="1"/>
</dbReference>
<dbReference type="InterPro" id="IPR045247">
    <property type="entry name" value="Oye-like"/>
</dbReference>
<dbReference type="Gene3D" id="3.20.20.70">
    <property type="entry name" value="Aldolase class I"/>
    <property type="match status" value="1"/>
</dbReference>
<evidence type="ECO:0000256" key="1">
    <source>
        <dbReference type="ARBA" id="ARBA00022857"/>
    </source>
</evidence>
<accession>B6QTE3</accession>
<keyword evidence="4" id="KW-1185">Reference proteome</keyword>
<dbReference type="GO" id="GO:0003959">
    <property type="term" value="F:NADPH dehydrogenase activity"/>
    <property type="evidence" value="ECO:0007669"/>
    <property type="project" value="TreeGrafter"/>
</dbReference>
<evidence type="ECO:0000313" key="3">
    <source>
        <dbReference type="EMBL" id="EEA19584.1"/>
    </source>
</evidence>